<dbReference type="SFLD" id="SFLDG00180">
    <property type="entry name" value="muconate_cycloisomerase"/>
    <property type="match status" value="1"/>
</dbReference>
<dbReference type="PANTHER" id="PTHR48073:SF2">
    <property type="entry name" value="O-SUCCINYLBENZOATE SYNTHASE"/>
    <property type="match status" value="1"/>
</dbReference>
<dbReference type="NCBIfam" id="NF042940">
    <property type="entry name" value="racemase_DgcA"/>
    <property type="match status" value="1"/>
</dbReference>
<keyword evidence="8" id="KW-1185">Reference proteome</keyword>
<evidence type="ECO:0000256" key="4">
    <source>
        <dbReference type="ARBA" id="ARBA00023235"/>
    </source>
</evidence>
<dbReference type="SUPFAM" id="SSF54826">
    <property type="entry name" value="Enolase N-terminal domain-like"/>
    <property type="match status" value="1"/>
</dbReference>
<dbReference type="InterPro" id="IPR036849">
    <property type="entry name" value="Enolase-like_C_sf"/>
</dbReference>
<dbReference type="InterPro" id="IPR034603">
    <property type="entry name" value="Dipeptide_epimerase"/>
</dbReference>
<proteinExistence type="inferred from homology"/>
<dbReference type="Proteomes" id="UP001157134">
    <property type="component" value="Unassembled WGS sequence"/>
</dbReference>
<evidence type="ECO:0000256" key="2">
    <source>
        <dbReference type="ARBA" id="ARBA00022723"/>
    </source>
</evidence>
<dbReference type="CDD" id="cd03319">
    <property type="entry name" value="L-Ala-DL-Glu_epimerase"/>
    <property type="match status" value="1"/>
</dbReference>
<dbReference type="Pfam" id="PF13378">
    <property type="entry name" value="MR_MLE_C"/>
    <property type="match status" value="1"/>
</dbReference>
<keyword evidence="4 5" id="KW-0413">Isomerase</keyword>
<dbReference type="EMBL" id="BSSV01000006">
    <property type="protein sequence ID" value="GLX86480.1"/>
    <property type="molecule type" value="Genomic_DNA"/>
</dbReference>
<comment type="cofactor">
    <cofactor evidence="5">
        <name>Mg(2+)</name>
        <dbReference type="ChEBI" id="CHEBI:18420"/>
    </cofactor>
    <text evidence="5">Binds 1 Mg(2+) ion per subunit.</text>
</comment>
<dbReference type="Gene3D" id="3.20.20.120">
    <property type="entry name" value="Enolase-like C-terminal domain"/>
    <property type="match status" value="1"/>
</dbReference>
<dbReference type="InterPro" id="IPR029065">
    <property type="entry name" value="Enolase_C-like"/>
</dbReference>
<evidence type="ECO:0000256" key="1">
    <source>
        <dbReference type="ARBA" id="ARBA00008031"/>
    </source>
</evidence>
<sequence length="333" mass="36004">MMSLSFEQKDFPLAQVFRIARGAKTKAEVVEVTLTQDGCIGHAESVPYARYQESIDTVTSQLAYVQAKLAQGISLDNVLASMAAGSAKNAIDCAYWDLKAKLHKKPVHQLLNLAQVDSCTTAQTLSIDTPENMAKAAQKLNFPPLIKVKLDNESIIEKMQAIHDASPNSQFIVDANEGWSITDLVECAPKLAELNVVLIEQPLATGHDQALIDHDFPVALCADESCHTRKDLAYLKGRYDAINIKLDKTGGLTEAMALAQEATALGFELMVGCMVGTSLAMAPAYLLAGRAKYVDLDGPLLVAQDRPFGFNIQGGVMPALDFRLWGGTSSDAY</sequence>
<name>A0ABQ6HG61_9GAMM</name>
<comment type="similarity">
    <text evidence="1 5">Belongs to the mandelate racemase/muconate lactonizing enzyme family.</text>
</comment>
<protein>
    <recommendedName>
        <fullName evidence="5">Dipeptide epimerase</fullName>
        <ecNumber evidence="5">5.1.1.-</ecNumber>
    </recommendedName>
</protein>
<dbReference type="InterPro" id="IPR018110">
    <property type="entry name" value="Mandel_Rmase/mucon_lact_enz_CS"/>
</dbReference>
<keyword evidence="2 5" id="KW-0479">Metal-binding</keyword>
<evidence type="ECO:0000313" key="8">
    <source>
        <dbReference type="Proteomes" id="UP001157134"/>
    </source>
</evidence>
<dbReference type="InterPro" id="IPR029017">
    <property type="entry name" value="Enolase-like_N"/>
</dbReference>
<dbReference type="PROSITE" id="PS00909">
    <property type="entry name" value="MR_MLE_2"/>
    <property type="match status" value="1"/>
</dbReference>
<reference evidence="7 8" key="1">
    <citation type="submission" date="2023-03" db="EMBL/GenBank/DDBJ databases">
        <title>Thalassotalea loyana LMG 22536T draft genome sequence.</title>
        <authorList>
            <person name="Sawabe T."/>
        </authorList>
    </citation>
    <scope>NUCLEOTIDE SEQUENCE [LARGE SCALE GENOMIC DNA]</scope>
    <source>
        <strain evidence="7 8">LMG 22536</strain>
    </source>
</reference>
<dbReference type="Gene3D" id="3.30.390.10">
    <property type="entry name" value="Enolase-like, N-terminal domain"/>
    <property type="match status" value="1"/>
</dbReference>
<dbReference type="PANTHER" id="PTHR48073">
    <property type="entry name" value="O-SUCCINYLBENZOATE SYNTHASE-RELATED"/>
    <property type="match status" value="1"/>
</dbReference>
<dbReference type="RefSeq" id="WP_322790575.1">
    <property type="nucleotide sequence ID" value="NZ_BSSV01000006.1"/>
</dbReference>
<dbReference type="SFLD" id="SFLDS00001">
    <property type="entry name" value="Enolase"/>
    <property type="match status" value="1"/>
</dbReference>
<dbReference type="SUPFAM" id="SSF51604">
    <property type="entry name" value="Enolase C-terminal domain-like"/>
    <property type="match status" value="1"/>
</dbReference>
<dbReference type="InterPro" id="IPR013341">
    <property type="entry name" value="Mandelate_racemase_N_dom"/>
</dbReference>
<organism evidence="7 8">
    <name type="scientific">Thalassotalea loyana</name>
    <dbReference type="NCBI Taxonomy" id="280483"/>
    <lineage>
        <taxon>Bacteria</taxon>
        <taxon>Pseudomonadati</taxon>
        <taxon>Pseudomonadota</taxon>
        <taxon>Gammaproteobacteria</taxon>
        <taxon>Alteromonadales</taxon>
        <taxon>Colwelliaceae</taxon>
        <taxon>Thalassotalea</taxon>
    </lineage>
</organism>
<dbReference type="EC" id="5.1.1.-" evidence="5"/>
<feature type="domain" description="Mandelate racemase/muconate lactonizing enzyme C-terminal" evidence="6">
    <location>
        <begin position="130"/>
        <end position="219"/>
    </location>
</feature>
<evidence type="ECO:0000256" key="5">
    <source>
        <dbReference type="RuleBase" id="RU366006"/>
    </source>
</evidence>
<gene>
    <name evidence="7" type="ORF">tloyanaT_27330</name>
</gene>
<accession>A0ABQ6HG61</accession>
<evidence type="ECO:0000313" key="7">
    <source>
        <dbReference type="EMBL" id="GLX86480.1"/>
    </source>
</evidence>
<dbReference type="Pfam" id="PF02746">
    <property type="entry name" value="MR_MLE_N"/>
    <property type="match status" value="1"/>
</dbReference>
<dbReference type="InterPro" id="IPR013342">
    <property type="entry name" value="Mandelate_racemase_C"/>
</dbReference>
<dbReference type="SMART" id="SM00922">
    <property type="entry name" value="MR_MLE"/>
    <property type="match status" value="1"/>
</dbReference>
<evidence type="ECO:0000259" key="6">
    <source>
        <dbReference type="SMART" id="SM00922"/>
    </source>
</evidence>
<dbReference type="SFLD" id="SFLDF00010">
    <property type="entry name" value="dipeptide_epimerase"/>
    <property type="match status" value="1"/>
</dbReference>
<comment type="caution">
    <text evidence="7">The sequence shown here is derived from an EMBL/GenBank/DDBJ whole genome shotgun (WGS) entry which is preliminary data.</text>
</comment>
<evidence type="ECO:0000256" key="3">
    <source>
        <dbReference type="ARBA" id="ARBA00022842"/>
    </source>
</evidence>
<keyword evidence="3 5" id="KW-0460">Magnesium</keyword>